<evidence type="ECO:0000256" key="4">
    <source>
        <dbReference type="ARBA" id="ARBA00023002"/>
    </source>
</evidence>
<dbReference type="PANTHER" id="PTHR46206:SF7">
    <property type="entry name" value="P450, PUTATIVE (EUROFUNG)-RELATED"/>
    <property type="match status" value="1"/>
</dbReference>
<keyword evidence="9" id="KW-1185">Reference proteome</keyword>
<dbReference type="Gene3D" id="1.10.630.10">
    <property type="entry name" value="Cytochrome P450"/>
    <property type="match status" value="1"/>
</dbReference>
<feature type="binding site" description="axial binding residue" evidence="7">
    <location>
        <position position="465"/>
    </location>
    <ligand>
        <name>heme</name>
        <dbReference type="ChEBI" id="CHEBI:30413"/>
    </ligand>
    <ligandPart>
        <name>Fe</name>
        <dbReference type="ChEBI" id="CHEBI:18248"/>
    </ligandPart>
</feature>
<evidence type="ECO:0000256" key="3">
    <source>
        <dbReference type="ARBA" id="ARBA00022723"/>
    </source>
</evidence>
<keyword evidence="3 7" id="KW-0479">Metal-binding</keyword>
<dbReference type="AlphaFoldDB" id="A0A8H4CA70"/>
<protein>
    <submittedName>
        <fullName evidence="8">Cytochrome P450 monooxygenase TES1</fullName>
    </submittedName>
</protein>
<dbReference type="Pfam" id="PF00067">
    <property type="entry name" value="p450"/>
    <property type="match status" value="1"/>
</dbReference>
<comment type="similarity">
    <text evidence="2">Belongs to the cytochrome P450 family.</text>
</comment>
<dbReference type="EMBL" id="WVTB01000082">
    <property type="protein sequence ID" value="KAF3799917.1"/>
    <property type="molecule type" value="Genomic_DNA"/>
</dbReference>
<proteinExistence type="inferred from homology"/>
<keyword evidence="7" id="KW-0349">Heme</keyword>
<evidence type="ECO:0000256" key="5">
    <source>
        <dbReference type="ARBA" id="ARBA00023004"/>
    </source>
</evidence>
<dbReference type="GeneID" id="69017243"/>
<dbReference type="InterPro" id="IPR036396">
    <property type="entry name" value="Cyt_P450_sf"/>
</dbReference>
<reference evidence="8" key="1">
    <citation type="journal article" date="2020" name="Phytopathology">
        <title>Genome sequence and comparative analysis of Colletotrichum gloeosporioides isolated from Liriodendron leaves.</title>
        <authorList>
            <person name="Fu F.F."/>
            <person name="Hao Z."/>
            <person name="Wang P."/>
            <person name="Lu Y."/>
            <person name="Xue L.J."/>
            <person name="Wei G."/>
            <person name="Tian Y."/>
            <person name="Baishi H."/>
            <person name="Xu H."/>
            <person name="Shi J."/>
            <person name="Cheng T."/>
            <person name="Wang G."/>
            <person name="Yi Y."/>
            <person name="Chen J."/>
        </authorList>
    </citation>
    <scope>NUCLEOTIDE SEQUENCE</scope>
    <source>
        <strain evidence="8">Lc1</strain>
    </source>
</reference>
<evidence type="ECO:0000313" key="9">
    <source>
        <dbReference type="Proteomes" id="UP000613401"/>
    </source>
</evidence>
<dbReference type="CDD" id="cd11041">
    <property type="entry name" value="CYP503A1-like"/>
    <property type="match status" value="1"/>
</dbReference>
<keyword evidence="6 8" id="KW-0503">Monooxygenase</keyword>
<dbReference type="Proteomes" id="UP000613401">
    <property type="component" value="Unassembled WGS sequence"/>
</dbReference>
<dbReference type="RefSeq" id="XP_045259077.1">
    <property type="nucleotide sequence ID" value="XM_045410042.1"/>
</dbReference>
<evidence type="ECO:0000256" key="6">
    <source>
        <dbReference type="ARBA" id="ARBA00023033"/>
    </source>
</evidence>
<sequence>MSGIFFADVFANPSRLGLTVLVVSGLFLLVRLSKSKARLSDIPAVGDATSKEARRKEFLSGKARDLYVEGYKKFKDSAFRIMTARQSECVVVSPEFLKHLKRLPEDVLSFNEAALQTKYTNITSNIPTIPHTLKTSLNPALFRLNPIILDEVSNAIQTEFPQSADWSDVRINGKLARIVAKTSGRIFVGPDLCRDEVYLDAAVNYTLDMTAAIQAVGFISSWLRPFLASRAPQVKKLYHRFQQADDFLRPVVTARRQAAINGLNEKNKPDDMLQWLMDSQDKFGQQSDRAISKYQLSLTFAAIHTTTAALTNAFYNLAATPDLVVTLRQEVEEVLAETNLNITAVSLQKMVKLDSFLKEIMRYYPQSATAFQRKVMKPVTLPNGQAIPPGVILEVPSHAINYDGTIHTNPDVFDAMRFYKIRKEKEAALRSKMSAEDAFTEAATNNQFASVGDTSLAFGYGRNACPGRFFAANETKMILATTFLKYDLKMPDGYTERYTNLTFGSQVCITHSTFKNQLMIPSQSVPDPTKTIMMRLRN</sequence>
<evidence type="ECO:0000256" key="7">
    <source>
        <dbReference type="PIRSR" id="PIRSR602403-1"/>
    </source>
</evidence>
<dbReference type="InterPro" id="IPR002403">
    <property type="entry name" value="Cyt_P450_E_grp-IV"/>
</dbReference>
<dbReference type="SUPFAM" id="SSF48264">
    <property type="entry name" value="Cytochrome P450"/>
    <property type="match status" value="1"/>
</dbReference>
<dbReference type="PRINTS" id="PR00465">
    <property type="entry name" value="EP450IV"/>
</dbReference>
<comment type="cofactor">
    <cofactor evidence="1 7">
        <name>heme</name>
        <dbReference type="ChEBI" id="CHEBI:30413"/>
    </cofactor>
</comment>
<comment type="caution">
    <text evidence="8">The sequence shown here is derived from an EMBL/GenBank/DDBJ whole genome shotgun (WGS) entry which is preliminary data.</text>
</comment>
<reference evidence="8" key="2">
    <citation type="submission" date="2020-03" db="EMBL/GenBank/DDBJ databases">
        <authorList>
            <person name="Fu F.-F."/>
            <person name="Chen J."/>
        </authorList>
    </citation>
    <scope>NUCLEOTIDE SEQUENCE</scope>
    <source>
        <strain evidence="8">Lc1</strain>
    </source>
</reference>
<keyword evidence="4" id="KW-0560">Oxidoreductase</keyword>
<keyword evidence="5 7" id="KW-0408">Iron</keyword>
<name>A0A8H4CA70_COLGL</name>
<evidence type="ECO:0000313" key="8">
    <source>
        <dbReference type="EMBL" id="KAF3799917.1"/>
    </source>
</evidence>
<gene>
    <name evidence="8" type="ORF">GCG54_00010111</name>
</gene>
<dbReference type="GO" id="GO:0020037">
    <property type="term" value="F:heme binding"/>
    <property type="evidence" value="ECO:0007669"/>
    <property type="project" value="InterPro"/>
</dbReference>
<dbReference type="GO" id="GO:0016705">
    <property type="term" value="F:oxidoreductase activity, acting on paired donors, with incorporation or reduction of molecular oxygen"/>
    <property type="evidence" value="ECO:0007669"/>
    <property type="project" value="InterPro"/>
</dbReference>
<dbReference type="GO" id="GO:0005506">
    <property type="term" value="F:iron ion binding"/>
    <property type="evidence" value="ECO:0007669"/>
    <property type="project" value="InterPro"/>
</dbReference>
<organism evidence="8 9">
    <name type="scientific">Colletotrichum gloeosporioides</name>
    <name type="common">Anthracnose fungus</name>
    <name type="synonym">Glomerella cingulata</name>
    <dbReference type="NCBI Taxonomy" id="474922"/>
    <lineage>
        <taxon>Eukaryota</taxon>
        <taxon>Fungi</taxon>
        <taxon>Dikarya</taxon>
        <taxon>Ascomycota</taxon>
        <taxon>Pezizomycotina</taxon>
        <taxon>Sordariomycetes</taxon>
        <taxon>Hypocreomycetidae</taxon>
        <taxon>Glomerellales</taxon>
        <taxon>Glomerellaceae</taxon>
        <taxon>Colletotrichum</taxon>
        <taxon>Colletotrichum gloeosporioides species complex</taxon>
    </lineage>
</organism>
<evidence type="ECO:0000256" key="2">
    <source>
        <dbReference type="ARBA" id="ARBA00010617"/>
    </source>
</evidence>
<dbReference type="InterPro" id="IPR001128">
    <property type="entry name" value="Cyt_P450"/>
</dbReference>
<dbReference type="PRINTS" id="PR00385">
    <property type="entry name" value="P450"/>
</dbReference>
<dbReference type="GO" id="GO:0004497">
    <property type="term" value="F:monooxygenase activity"/>
    <property type="evidence" value="ECO:0007669"/>
    <property type="project" value="UniProtKB-KW"/>
</dbReference>
<dbReference type="PANTHER" id="PTHR46206">
    <property type="entry name" value="CYTOCHROME P450"/>
    <property type="match status" value="1"/>
</dbReference>
<accession>A0A8H4CA70</accession>
<evidence type="ECO:0000256" key="1">
    <source>
        <dbReference type="ARBA" id="ARBA00001971"/>
    </source>
</evidence>